<dbReference type="InterPro" id="IPR006593">
    <property type="entry name" value="Cyt_b561/ferric_Rdtase_TM"/>
</dbReference>
<dbReference type="CDD" id="cd09630">
    <property type="entry name" value="CDH_like_cytochrome"/>
    <property type="match status" value="1"/>
</dbReference>
<dbReference type="Pfam" id="PF16010">
    <property type="entry name" value="CDH-cyt"/>
    <property type="match status" value="1"/>
</dbReference>
<dbReference type="STRING" id="765440.A0A0C3C3Q5"/>
<dbReference type="CDD" id="cd08760">
    <property type="entry name" value="Cyt_b561_FRRS1_like"/>
    <property type="match status" value="1"/>
</dbReference>
<proteinExistence type="predicted"/>
<reference evidence="11" key="2">
    <citation type="submission" date="2015-01" db="EMBL/GenBank/DDBJ databases">
        <title>Evolutionary Origins and Diversification of the Mycorrhizal Mutualists.</title>
        <authorList>
            <consortium name="DOE Joint Genome Institute"/>
            <consortium name="Mycorrhizal Genomics Consortium"/>
            <person name="Kohler A."/>
            <person name="Kuo A."/>
            <person name="Nagy L.G."/>
            <person name="Floudas D."/>
            <person name="Copeland A."/>
            <person name="Barry K.W."/>
            <person name="Cichocki N."/>
            <person name="Veneault-Fourrey C."/>
            <person name="LaButti K."/>
            <person name="Lindquist E.A."/>
            <person name="Lipzen A."/>
            <person name="Lundell T."/>
            <person name="Morin E."/>
            <person name="Murat C."/>
            <person name="Riley R."/>
            <person name="Ohm R."/>
            <person name="Sun H."/>
            <person name="Tunlid A."/>
            <person name="Henrissat B."/>
            <person name="Grigoriev I.V."/>
            <person name="Hibbett D.S."/>
            <person name="Martin F."/>
        </authorList>
    </citation>
    <scope>NUCLEOTIDE SEQUENCE [LARGE SCALE GENOMIC DNA]</scope>
    <source>
        <strain evidence="11">F 1598</strain>
    </source>
</reference>
<comment type="subcellular location">
    <subcellularLocation>
        <location evidence="1">Membrane</location>
    </subcellularLocation>
</comment>
<feature type="transmembrane region" description="Helical" evidence="7">
    <location>
        <begin position="327"/>
        <end position="349"/>
    </location>
</feature>
<feature type="transmembrane region" description="Helical" evidence="7">
    <location>
        <begin position="260"/>
        <end position="279"/>
    </location>
</feature>
<evidence type="ECO:0000256" key="1">
    <source>
        <dbReference type="ARBA" id="ARBA00004370"/>
    </source>
</evidence>
<name>A0A0C3C3Q5_PILCF</name>
<organism evidence="10 11">
    <name type="scientific">Piloderma croceum (strain F 1598)</name>
    <dbReference type="NCBI Taxonomy" id="765440"/>
    <lineage>
        <taxon>Eukaryota</taxon>
        <taxon>Fungi</taxon>
        <taxon>Dikarya</taxon>
        <taxon>Basidiomycota</taxon>
        <taxon>Agaricomycotina</taxon>
        <taxon>Agaricomycetes</taxon>
        <taxon>Agaricomycetidae</taxon>
        <taxon>Atheliales</taxon>
        <taxon>Atheliaceae</taxon>
        <taxon>Piloderma</taxon>
    </lineage>
</organism>
<evidence type="ECO:0000256" key="2">
    <source>
        <dbReference type="ARBA" id="ARBA00022448"/>
    </source>
</evidence>
<dbReference type="InParanoid" id="A0A0C3C3Q5"/>
<evidence type="ECO:0000256" key="4">
    <source>
        <dbReference type="ARBA" id="ARBA00022982"/>
    </source>
</evidence>
<dbReference type="SMART" id="SM00664">
    <property type="entry name" value="DoH"/>
    <property type="match status" value="1"/>
</dbReference>
<dbReference type="AlphaFoldDB" id="A0A0C3C3Q5"/>
<keyword evidence="3 7" id="KW-0812">Transmembrane</keyword>
<dbReference type="GO" id="GO:0016020">
    <property type="term" value="C:membrane"/>
    <property type="evidence" value="ECO:0007669"/>
    <property type="project" value="UniProtKB-SubCell"/>
</dbReference>
<dbReference type="Proteomes" id="UP000054166">
    <property type="component" value="Unassembled WGS sequence"/>
</dbReference>
<dbReference type="Pfam" id="PF10348">
    <property type="entry name" value="DUF2427"/>
    <property type="match status" value="1"/>
</dbReference>
<dbReference type="InterPro" id="IPR015920">
    <property type="entry name" value="Cellobiose_DH-like_cyt"/>
</dbReference>
<protein>
    <recommendedName>
        <fullName evidence="9">DOMON domain-containing protein</fullName>
    </recommendedName>
</protein>
<feature type="signal peptide" evidence="8">
    <location>
        <begin position="1"/>
        <end position="20"/>
    </location>
</feature>
<feature type="transmembrane region" description="Helical" evidence="7">
    <location>
        <begin position="226"/>
        <end position="248"/>
    </location>
</feature>
<feature type="transmembrane region" description="Helical" evidence="7">
    <location>
        <begin position="299"/>
        <end position="315"/>
    </location>
</feature>
<reference evidence="10 11" key="1">
    <citation type="submission" date="2014-04" db="EMBL/GenBank/DDBJ databases">
        <authorList>
            <consortium name="DOE Joint Genome Institute"/>
            <person name="Kuo A."/>
            <person name="Tarkka M."/>
            <person name="Buscot F."/>
            <person name="Kohler A."/>
            <person name="Nagy L.G."/>
            <person name="Floudas D."/>
            <person name="Copeland A."/>
            <person name="Barry K.W."/>
            <person name="Cichocki N."/>
            <person name="Veneault-Fourrey C."/>
            <person name="LaButti K."/>
            <person name="Lindquist E.A."/>
            <person name="Lipzen A."/>
            <person name="Lundell T."/>
            <person name="Morin E."/>
            <person name="Murat C."/>
            <person name="Sun H."/>
            <person name="Tunlid A."/>
            <person name="Henrissat B."/>
            <person name="Grigoriev I.V."/>
            <person name="Hibbett D.S."/>
            <person name="Martin F."/>
            <person name="Nordberg H.P."/>
            <person name="Cantor M.N."/>
            <person name="Hua S.X."/>
        </authorList>
    </citation>
    <scope>NUCLEOTIDE SEQUENCE [LARGE SCALE GENOMIC DNA]</scope>
    <source>
        <strain evidence="10 11">F 1598</strain>
    </source>
</reference>
<feature type="chain" id="PRO_5002175901" description="DOMON domain-containing protein" evidence="8">
    <location>
        <begin position="21"/>
        <end position="444"/>
    </location>
</feature>
<evidence type="ECO:0000313" key="10">
    <source>
        <dbReference type="EMBL" id="KIM84247.1"/>
    </source>
</evidence>
<keyword evidence="6 7" id="KW-0472">Membrane</keyword>
<keyword evidence="11" id="KW-1185">Reference proteome</keyword>
<dbReference type="SUPFAM" id="SSF49344">
    <property type="entry name" value="CBD9-like"/>
    <property type="match status" value="1"/>
</dbReference>
<evidence type="ECO:0000313" key="11">
    <source>
        <dbReference type="Proteomes" id="UP000054166"/>
    </source>
</evidence>
<evidence type="ECO:0000259" key="9">
    <source>
        <dbReference type="PROSITE" id="PS50836"/>
    </source>
</evidence>
<keyword evidence="8" id="KW-0732">Signal</keyword>
<keyword evidence="4" id="KW-0249">Electron transport</keyword>
<dbReference type="InterPro" id="IPR005018">
    <property type="entry name" value="DOMON_domain"/>
</dbReference>
<evidence type="ECO:0000256" key="3">
    <source>
        <dbReference type="ARBA" id="ARBA00022692"/>
    </source>
</evidence>
<evidence type="ECO:0000256" key="5">
    <source>
        <dbReference type="ARBA" id="ARBA00022989"/>
    </source>
</evidence>
<dbReference type="HOGENOM" id="CLU_031471_1_0_1"/>
<dbReference type="PROSITE" id="PS50836">
    <property type="entry name" value="DOMON"/>
    <property type="match status" value="1"/>
</dbReference>
<feature type="transmembrane region" description="Helical" evidence="7">
    <location>
        <begin position="361"/>
        <end position="381"/>
    </location>
</feature>
<dbReference type="InterPro" id="IPR018825">
    <property type="entry name" value="DUF2427"/>
</dbReference>
<gene>
    <name evidence="10" type="ORF">PILCRDRAFT_404853</name>
</gene>
<dbReference type="PANTHER" id="PTHR47797">
    <property type="entry name" value="DEHYDROGENASE, PUTATIVE (AFU_ORTHOLOGUE AFUA_8G05805)-RELATED"/>
    <property type="match status" value="1"/>
</dbReference>
<sequence>MLAILVYSFLLSLVPLPTLSQTSSYSVFTYPIPVSNSNSNLTFALNLPPNSGDIFFHLSGPSQYSWIAVGFGSEMKDSLVFIGYISADGKNVTLSPRIASGNSEPSYTSSLNLTRLPGTSLSTTNNTYTINAQCSNCRSWSGGSLNVSSHNQYFIYAVGPTAGEGGLVNLKSDDLGAGLQRHFYYGRFTMDLVQATGSGGLPTNSQAFTANSGSASVTPLKIDRDYALWMHTLLMISAFLLIFPLGYLMLRFWDSVRYHWWVQSVGVCVVLVGAGTGVYESRLFNKSKSFQSAHQITGLVISSLLLLQWTLGYIHHKQYPQRHRRTWITYTHLILGPSLLLTALINGFLGFKFADASNRTVIFYVIVVGVNMILVGGVMVCKLKRKKRERRLSGRYANLSPTGSRRSVDELGLDETAYDSNVARELKGYEEDGRYVDNPVLRVS</sequence>
<dbReference type="SMART" id="SM00665">
    <property type="entry name" value="B561"/>
    <property type="match status" value="1"/>
</dbReference>
<evidence type="ECO:0000256" key="7">
    <source>
        <dbReference type="SAM" id="Phobius"/>
    </source>
</evidence>
<keyword evidence="5 7" id="KW-1133">Transmembrane helix</keyword>
<dbReference type="EMBL" id="KN832988">
    <property type="protein sequence ID" value="KIM84247.1"/>
    <property type="molecule type" value="Genomic_DNA"/>
</dbReference>
<dbReference type="PANTHER" id="PTHR47797:SF1">
    <property type="entry name" value="CYTOCHROME B561 DOMAIN-CONTAINING PROTEIN-RELATED"/>
    <property type="match status" value="1"/>
</dbReference>
<dbReference type="Gene3D" id="2.60.40.1210">
    <property type="entry name" value="Cellobiose dehydrogenase, cytochrome domain"/>
    <property type="match status" value="1"/>
</dbReference>
<evidence type="ECO:0000256" key="8">
    <source>
        <dbReference type="SAM" id="SignalP"/>
    </source>
</evidence>
<feature type="domain" description="DOMON" evidence="9">
    <location>
        <begin position="39"/>
        <end position="159"/>
    </location>
</feature>
<dbReference type="OrthoDB" id="19261at2759"/>
<evidence type="ECO:0000256" key="6">
    <source>
        <dbReference type="ARBA" id="ARBA00023136"/>
    </source>
</evidence>
<keyword evidence="2" id="KW-0813">Transport</keyword>
<accession>A0A0C3C3Q5</accession>